<reference evidence="3" key="1">
    <citation type="journal article" date="2019" name="Int. J. Syst. Evol. Microbiol.">
        <title>The Global Catalogue of Microorganisms (GCM) 10K type strain sequencing project: providing services to taxonomists for standard genome sequencing and annotation.</title>
        <authorList>
            <consortium name="The Broad Institute Genomics Platform"/>
            <consortium name="The Broad Institute Genome Sequencing Center for Infectious Disease"/>
            <person name="Wu L."/>
            <person name="Ma J."/>
        </authorList>
    </citation>
    <scope>NUCLEOTIDE SEQUENCE [LARGE SCALE GENOMIC DNA]</scope>
    <source>
        <strain evidence="3">JCM 13850</strain>
    </source>
</reference>
<protein>
    <submittedName>
        <fullName evidence="2">Uncharacterized protein</fullName>
    </submittedName>
</protein>
<dbReference type="Proteomes" id="UP001501020">
    <property type="component" value="Unassembled WGS sequence"/>
</dbReference>
<proteinExistence type="predicted"/>
<name>A0ABP5KAZ8_9ACTN</name>
<evidence type="ECO:0000256" key="1">
    <source>
        <dbReference type="SAM" id="MobiDB-lite"/>
    </source>
</evidence>
<evidence type="ECO:0000313" key="3">
    <source>
        <dbReference type="Proteomes" id="UP001501020"/>
    </source>
</evidence>
<sequence>MEGGDGRVAVQGAGERMLAATRSKDEYSHVTRAYWSGRTGVGRGKTGIRPGHKGVMDTAGGRRAPRRDAGEATVTHVSREPCRTGRRPKCRLVSCDGLDTP</sequence>
<accession>A0ABP5KAZ8</accession>
<organism evidence="2 3">
    <name type="scientific">Actinomadura napierensis</name>
    <dbReference type="NCBI Taxonomy" id="267854"/>
    <lineage>
        <taxon>Bacteria</taxon>
        <taxon>Bacillati</taxon>
        <taxon>Actinomycetota</taxon>
        <taxon>Actinomycetes</taxon>
        <taxon>Streptosporangiales</taxon>
        <taxon>Thermomonosporaceae</taxon>
        <taxon>Actinomadura</taxon>
    </lineage>
</organism>
<gene>
    <name evidence="2" type="ORF">GCM10009727_21530</name>
</gene>
<feature type="region of interest" description="Disordered" evidence="1">
    <location>
        <begin position="37"/>
        <end position="84"/>
    </location>
</feature>
<evidence type="ECO:0000313" key="2">
    <source>
        <dbReference type="EMBL" id="GAA2129849.1"/>
    </source>
</evidence>
<dbReference type="EMBL" id="BAAAMR010000014">
    <property type="protein sequence ID" value="GAA2129849.1"/>
    <property type="molecule type" value="Genomic_DNA"/>
</dbReference>
<comment type="caution">
    <text evidence="2">The sequence shown here is derived from an EMBL/GenBank/DDBJ whole genome shotgun (WGS) entry which is preliminary data.</text>
</comment>
<keyword evidence="3" id="KW-1185">Reference proteome</keyword>